<evidence type="ECO:0000313" key="13">
    <source>
        <dbReference type="Proteomes" id="UP000625711"/>
    </source>
</evidence>
<evidence type="ECO:0008006" key="14">
    <source>
        <dbReference type="Google" id="ProtNLM"/>
    </source>
</evidence>
<dbReference type="Pfam" id="PF01431">
    <property type="entry name" value="Peptidase_M13"/>
    <property type="match status" value="1"/>
</dbReference>
<keyword evidence="4" id="KW-0645">Protease</keyword>
<dbReference type="InterPro" id="IPR018497">
    <property type="entry name" value="Peptidase_M13_C"/>
</dbReference>
<keyword evidence="6" id="KW-0378">Hydrolase</keyword>
<dbReference type="PROSITE" id="PS51885">
    <property type="entry name" value="NEPRILYSIN"/>
    <property type="match status" value="1"/>
</dbReference>
<dbReference type="InterPro" id="IPR042089">
    <property type="entry name" value="Peptidase_M13_dom_2"/>
</dbReference>
<evidence type="ECO:0000259" key="10">
    <source>
        <dbReference type="Pfam" id="PF01431"/>
    </source>
</evidence>
<evidence type="ECO:0000256" key="1">
    <source>
        <dbReference type="ARBA" id="ARBA00001947"/>
    </source>
</evidence>
<evidence type="ECO:0000256" key="3">
    <source>
        <dbReference type="ARBA" id="ARBA00007357"/>
    </source>
</evidence>
<dbReference type="AlphaFoldDB" id="A0A834M893"/>
<comment type="cofactor">
    <cofactor evidence="1">
        <name>Zn(2+)</name>
        <dbReference type="ChEBI" id="CHEBI:29105"/>
    </cofactor>
</comment>
<keyword evidence="13" id="KW-1185">Reference proteome</keyword>
<proteinExistence type="inferred from homology"/>
<feature type="domain" description="Peptidase M13 N-terminal" evidence="11">
    <location>
        <begin position="127"/>
        <end position="525"/>
    </location>
</feature>
<keyword evidence="9" id="KW-0812">Transmembrane</keyword>
<gene>
    <name evidence="12" type="ORF">GWI33_012991</name>
</gene>
<evidence type="ECO:0000313" key="12">
    <source>
        <dbReference type="EMBL" id="KAF7274333.1"/>
    </source>
</evidence>
<protein>
    <recommendedName>
        <fullName evidence="14">Endothelin-converting enzyme 1</fullName>
    </recommendedName>
</protein>
<keyword evidence="8" id="KW-0482">Metalloprotease</keyword>
<evidence type="ECO:0000256" key="7">
    <source>
        <dbReference type="ARBA" id="ARBA00022833"/>
    </source>
</evidence>
<dbReference type="GO" id="GO:0005886">
    <property type="term" value="C:plasma membrane"/>
    <property type="evidence" value="ECO:0007669"/>
    <property type="project" value="UniProtKB-SubCell"/>
</dbReference>
<organism evidence="12 13">
    <name type="scientific">Rhynchophorus ferrugineus</name>
    <name type="common">Red palm weevil</name>
    <name type="synonym">Curculio ferrugineus</name>
    <dbReference type="NCBI Taxonomy" id="354439"/>
    <lineage>
        <taxon>Eukaryota</taxon>
        <taxon>Metazoa</taxon>
        <taxon>Ecdysozoa</taxon>
        <taxon>Arthropoda</taxon>
        <taxon>Hexapoda</taxon>
        <taxon>Insecta</taxon>
        <taxon>Pterygota</taxon>
        <taxon>Neoptera</taxon>
        <taxon>Endopterygota</taxon>
        <taxon>Coleoptera</taxon>
        <taxon>Polyphaga</taxon>
        <taxon>Cucujiformia</taxon>
        <taxon>Curculionidae</taxon>
        <taxon>Dryophthorinae</taxon>
        <taxon>Rhynchophorus</taxon>
    </lineage>
</organism>
<comment type="similarity">
    <text evidence="3">Belongs to the peptidase M13 family.</text>
</comment>
<dbReference type="GO" id="GO:0004222">
    <property type="term" value="F:metalloendopeptidase activity"/>
    <property type="evidence" value="ECO:0007669"/>
    <property type="project" value="InterPro"/>
</dbReference>
<dbReference type="Gene3D" id="3.40.390.10">
    <property type="entry name" value="Collagenase (Catalytic Domain)"/>
    <property type="match status" value="1"/>
</dbReference>
<evidence type="ECO:0000256" key="4">
    <source>
        <dbReference type="ARBA" id="ARBA00022670"/>
    </source>
</evidence>
<comment type="subcellular location">
    <subcellularLocation>
        <location evidence="2">Cell membrane</location>
        <topology evidence="2">Single-pass type II membrane protein</topology>
    </subcellularLocation>
</comment>
<dbReference type="Proteomes" id="UP000625711">
    <property type="component" value="Unassembled WGS sequence"/>
</dbReference>
<accession>A0A834M893</accession>
<keyword evidence="9" id="KW-1133">Transmembrane helix</keyword>
<dbReference type="PRINTS" id="PR00786">
    <property type="entry name" value="NEPRILYSIN"/>
</dbReference>
<dbReference type="GO" id="GO:0016485">
    <property type="term" value="P:protein processing"/>
    <property type="evidence" value="ECO:0007669"/>
    <property type="project" value="TreeGrafter"/>
</dbReference>
<dbReference type="EMBL" id="JAACXV010012901">
    <property type="protein sequence ID" value="KAF7274333.1"/>
    <property type="molecule type" value="Genomic_DNA"/>
</dbReference>
<keyword evidence="5" id="KW-0479">Metal-binding</keyword>
<dbReference type="PANTHER" id="PTHR11733">
    <property type="entry name" value="ZINC METALLOPROTEASE FAMILY M13 NEPRILYSIN-RELATED"/>
    <property type="match status" value="1"/>
</dbReference>
<dbReference type="InterPro" id="IPR000718">
    <property type="entry name" value="Peptidase_M13"/>
</dbReference>
<feature type="domain" description="Peptidase M13 C-terminal" evidence="10">
    <location>
        <begin position="584"/>
        <end position="787"/>
    </location>
</feature>
<dbReference type="PANTHER" id="PTHR11733:SF167">
    <property type="entry name" value="FI17812P1-RELATED"/>
    <property type="match status" value="1"/>
</dbReference>
<evidence type="ECO:0000256" key="9">
    <source>
        <dbReference type="SAM" id="Phobius"/>
    </source>
</evidence>
<dbReference type="InterPro" id="IPR008753">
    <property type="entry name" value="Peptidase_M13_N"/>
</dbReference>
<dbReference type="InterPro" id="IPR024079">
    <property type="entry name" value="MetalloPept_cat_dom_sf"/>
</dbReference>
<comment type="caution">
    <text evidence="12">The sequence shown here is derived from an EMBL/GenBank/DDBJ whole genome shotgun (WGS) entry which is preliminary data.</text>
</comment>
<evidence type="ECO:0000259" key="11">
    <source>
        <dbReference type="Pfam" id="PF05649"/>
    </source>
</evidence>
<dbReference type="CDD" id="cd08662">
    <property type="entry name" value="M13"/>
    <property type="match status" value="1"/>
</dbReference>
<evidence type="ECO:0000256" key="6">
    <source>
        <dbReference type="ARBA" id="ARBA00022801"/>
    </source>
</evidence>
<keyword evidence="9" id="KW-0472">Membrane</keyword>
<evidence type="ECO:0000256" key="8">
    <source>
        <dbReference type="ARBA" id="ARBA00023049"/>
    </source>
</evidence>
<reference evidence="12" key="1">
    <citation type="submission" date="2020-08" db="EMBL/GenBank/DDBJ databases">
        <title>Genome sequencing and assembly of the red palm weevil Rhynchophorus ferrugineus.</title>
        <authorList>
            <person name="Dias G.B."/>
            <person name="Bergman C.M."/>
            <person name="Manee M."/>
        </authorList>
    </citation>
    <scope>NUCLEOTIDE SEQUENCE</scope>
    <source>
        <strain evidence="12">AA-2017</strain>
        <tissue evidence="12">Whole larva</tissue>
    </source>
</reference>
<dbReference type="OrthoDB" id="6475849at2759"/>
<sequence>MDTIQSISSAIQDKMTRYTNADFGDDDSVNSVQLTEGISTSATHIRYHPGARLWQVRSTLERILLFLGTFLFMVIIVLSIVINVVEHHLQMSKLEQARFVAEQPCLNESCVIISSHMLEAMDLSVDPCDDFYAYSCNGWVKANPIPDGKSNWGTFMKLEQQNWLVIKTVLEQPIDTFKSKAEQKAKMYYESCLDTNDTVETLGAEPMFDLLRKLGGWNITDAPFNISKWTLQNTLEIVQNKYGVGALFSYGVGEDDRNSSRHVLQIDQSGLALPTRDNYLNKTADHIKVLNAYLEYMTKVGVLLGGDLNATKKQMEDVIQFETKLANITTPSDLRRDEESLYHLMTVAELQEKANFIDWRQFFENAMKVVQKKISSKQQIVVYAPDYLGNLTNLINDYQNTTEGRIILNNYLVWQTVKVFTLCLSKPFRDAYKGLRTALMGSDGADEPQWRYCIQDTNNVLGFALGAIFVREVFHSDSKEQAEVMINNVRDAFKRNFQNLNWMDEDTRKVAIDKADAISDMIGYPEFIKNVNHLDERFDNLTVRSDRYFENNVNINYYNLKKNLEKINEPVNKTTWSMVPSTVNAYYTPTKNQMVFPAGILQNPFYDPRFPDSLNYGAMGVVMGHELTHGFDDQGRQYDKNGNLNHWWNNKTVERFKERTKCVVQQYNNYKINGKNVNGNQTLGENIADNGGLKAAYHAYMDMMKNKQEPRKLPGLPLNHRQLFFVAFAQVWCSAFTKEATNLEIEKDTHSPAKFRVIGALSNLREFSDEFQCKVGTRMNPEKKCEVW</sequence>
<evidence type="ECO:0000256" key="2">
    <source>
        <dbReference type="ARBA" id="ARBA00004401"/>
    </source>
</evidence>
<dbReference type="Pfam" id="PF05649">
    <property type="entry name" value="Peptidase_M13_N"/>
    <property type="match status" value="1"/>
</dbReference>
<dbReference type="Gene3D" id="1.10.1380.10">
    <property type="entry name" value="Neutral endopeptidase , domain2"/>
    <property type="match status" value="1"/>
</dbReference>
<dbReference type="GO" id="GO:0046872">
    <property type="term" value="F:metal ion binding"/>
    <property type="evidence" value="ECO:0007669"/>
    <property type="project" value="UniProtKB-KW"/>
</dbReference>
<keyword evidence="7" id="KW-0862">Zinc</keyword>
<name>A0A834M893_RHYFE</name>
<feature type="transmembrane region" description="Helical" evidence="9">
    <location>
        <begin position="63"/>
        <end position="85"/>
    </location>
</feature>
<dbReference type="SUPFAM" id="SSF55486">
    <property type="entry name" value="Metalloproteases ('zincins'), catalytic domain"/>
    <property type="match status" value="1"/>
</dbReference>
<evidence type="ECO:0000256" key="5">
    <source>
        <dbReference type="ARBA" id="ARBA00022723"/>
    </source>
</evidence>